<reference evidence="2" key="1">
    <citation type="submission" date="2022-07" db="EMBL/GenBank/DDBJ databases">
        <title>Genome Sequence of Agrocybe chaxingu.</title>
        <authorList>
            <person name="Buettner E."/>
        </authorList>
    </citation>
    <scope>NUCLEOTIDE SEQUENCE</scope>
    <source>
        <strain evidence="2">MP-N11</strain>
    </source>
</reference>
<dbReference type="OrthoDB" id="5418639at2759"/>
<dbReference type="EMBL" id="JANKHO010001576">
    <property type="protein sequence ID" value="KAJ3500606.1"/>
    <property type="molecule type" value="Genomic_DNA"/>
</dbReference>
<feature type="region of interest" description="Disordered" evidence="1">
    <location>
        <begin position="201"/>
        <end position="232"/>
    </location>
</feature>
<organism evidence="2 3">
    <name type="scientific">Agrocybe chaxingu</name>
    <dbReference type="NCBI Taxonomy" id="84603"/>
    <lineage>
        <taxon>Eukaryota</taxon>
        <taxon>Fungi</taxon>
        <taxon>Dikarya</taxon>
        <taxon>Basidiomycota</taxon>
        <taxon>Agaricomycotina</taxon>
        <taxon>Agaricomycetes</taxon>
        <taxon>Agaricomycetidae</taxon>
        <taxon>Agaricales</taxon>
        <taxon>Agaricineae</taxon>
        <taxon>Strophariaceae</taxon>
        <taxon>Agrocybe</taxon>
    </lineage>
</organism>
<dbReference type="Proteomes" id="UP001148786">
    <property type="component" value="Unassembled WGS sequence"/>
</dbReference>
<sequence>MSSAKRSFSALDESDPQPSPASQKRAKIIEAALITRPDECDTILDEREHFEHPATSWPPQTPQRTSQRPANAGGLLPTPSPMFYGKFQPSVSGPSGGSSGRQPITLGSMPSSSQETLDGEDQEELSADLIAKLVQPLGGIPAYIHKLERKKIAAEKSRDIKAAKIVDLEKEVERQYLGCAKRSSDRQCTFEVWLEDNAAELPPTPQASGSVLASSQSYLQPPSTPTPSSKRISSVIDEQELESTPSQKRLRIIQAALTGPPCPEPTNRVSTPVLIPSPVLPDDIATLGPAPAKLQV</sequence>
<accession>A0A9W8JSI3</accession>
<feature type="compositionally biased region" description="Basic and acidic residues" evidence="1">
    <location>
        <begin position="36"/>
        <end position="52"/>
    </location>
</feature>
<comment type="caution">
    <text evidence="2">The sequence shown here is derived from an EMBL/GenBank/DDBJ whole genome shotgun (WGS) entry which is preliminary data.</text>
</comment>
<dbReference type="AlphaFoldDB" id="A0A9W8JSI3"/>
<feature type="compositionally biased region" description="Polar residues" evidence="1">
    <location>
        <begin position="206"/>
        <end position="232"/>
    </location>
</feature>
<evidence type="ECO:0000313" key="2">
    <source>
        <dbReference type="EMBL" id="KAJ3500606.1"/>
    </source>
</evidence>
<name>A0A9W8JSI3_9AGAR</name>
<feature type="compositionally biased region" description="Low complexity" evidence="1">
    <location>
        <begin position="55"/>
        <end position="69"/>
    </location>
</feature>
<protein>
    <submittedName>
        <fullName evidence="2">Uncharacterized protein</fullName>
    </submittedName>
</protein>
<evidence type="ECO:0000256" key="1">
    <source>
        <dbReference type="SAM" id="MobiDB-lite"/>
    </source>
</evidence>
<keyword evidence="3" id="KW-1185">Reference proteome</keyword>
<gene>
    <name evidence="2" type="ORF">NLJ89_g9721</name>
</gene>
<evidence type="ECO:0000313" key="3">
    <source>
        <dbReference type="Proteomes" id="UP001148786"/>
    </source>
</evidence>
<proteinExistence type="predicted"/>
<dbReference type="CDD" id="cd14686">
    <property type="entry name" value="bZIP"/>
    <property type="match status" value="1"/>
</dbReference>
<feature type="region of interest" description="Disordered" evidence="1">
    <location>
        <begin position="1"/>
        <end position="124"/>
    </location>
</feature>